<protein>
    <submittedName>
        <fullName evidence="3">MSHA biogenesis protein MshK</fullName>
    </submittedName>
</protein>
<evidence type="ECO:0000256" key="2">
    <source>
        <dbReference type="SAM" id="SignalP"/>
    </source>
</evidence>
<evidence type="ECO:0000313" key="4">
    <source>
        <dbReference type="Proteomes" id="UP000267464"/>
    </source>
</evidence>
<feature type="signal peptide" evidence="2">
    <location>
        <begin position="1"/>
        <end position="28"/>
    </location>
</feature>
<feature type="region of interest" description="Disordered" evidence="1">
    <location>
        <begin position="103"/>
        <end position="128"/>
    </location>
</feature>
<sequence length="128" mass="13404">MVARVMPFLPFRYAAGVVLALAAAALQAETLQDPTRPPASLLATPAQAASAPESSVQLQSVLLGKGRTPAAVISGEVVVLGGRFRDAKLVRITERFAVLRGPQGETTLPLLPDTTRQGHSPATPEPTR</sequence>
<dbReference type="EMBL" id="QUSW01000002">
    <property type="protein sequence ID" value="RQP25324.1"/>
    <property type="molecule type" value="Genomic_DNA"/>
</dbReference>
<dbReference type="AlphaFoldDB" id="A0A3N7HSY5"/>
<name>A0A3N7HSY5_9BURK</name>
<reference evidence="3 4" key="1">
    <citation type="submission" date="2018-08" db="EMBL/GenBank/DDBJ databases">
        <authorList>
            <person name="Khan S.A."/>
            <person name="Jeon C.O."/>
            <person name="Chun B.H."/>
            <person name="Jeong S.E."/>
        </authorList>
    </citation>
    <scope>NUCLEOTIDE SEQUENCE [LARGE SCALE GENOMIC DNA]</scope>
    <source>
        <strain evidence="3 4">S-16</strain>
    </source>
</reference>
<keyword evidence="4" id="KW-1185">Reference proteome</keyword>
<evidence type="ECO:0000313" key="3">
    <source>
        <dbReference type="EMBL" id="RQP25324.1"/>
    </source>
</evidence>
<organism evidence="3 4">
    <name type="scientific">Piscinibacter terrae</name>
    <dbReference type="NCBI Taxonomy" id="2496871"/>
    <lineage>
        <taxon>Bacteria</taxon>
        <taxon>Pseudomonadati</taxon>
        <taxon>Pseudomonadota</taxon>
        <taxon>Betaproteobacteria</taxon>
        <taxon>Burkholderiales</taxon>
        <taxon>Sphaerotilaceae</taxon>
        <taxon>Piscinibacter</taxon>
    </lineage>
</organism>
<accession>A0A3N7HSY5</accession>
<comment type="caution">
    <text evidence="3">The sequence shown here is derived from an EMBL/GenBank/DDBJ whole genome shotgun (WGS) entry which is preliminary data.</text>
</comment>
<reference evidence="3 4" key="2">
    <citation type="submission" date="2018-12" db="EMBL/GenBank/DDBJ databases">
        <title>Rhizobacter gummiphilus sp. nov., a rubber-degrading bacterium isolated from the soil of a botanical garden in Japan.</title>
        <authorList>
            <person name="Shunsuke S.S."/>
        </authorList>
    </citation>
    <scope>NUCLEOTIDE SEQUENCE [LARGE SCALE GENOMIC DNA]</scope>
    <source>
        <strain evidence="3 4">S-16</strain>
    </source>
</reference>
<gene>
    <name evidence="3" type="ORF">DZC73_10880</name>
</gene>
<evidence type="ECO:0000256" key="1">
    <source>
        <dbReference type="SAM" id="MobiDB-lite"/>
    </source>
</evidence>
<feature type="chain" id="PRO_5017927134" evidence="2">
    <location>
        <begin position="29"/>
        <end position="128"/>
    </location>
</feature>
<dbReference type="Proteomes" id="UP000267464">
    <property type="component" value="Unassembled WGS sequence"/>
</dbReference>
<proteinExistence type="predicted"/>
<keyword evidence="2" id="KW-0732">Signal</keyword>